<gene>
    <name evidence="2" type="ORF">TTAC_LOCUS4653</name>
</gene>
<keyword evidence="3" id="KW-1185">Reference proteome</keyword>
<dbReference type="OrthoDB" id="202825at2759"/>
<reference evidence="2 3" key="1">
    <citation type="submission" date="2018-11" db="EMBL/GenBank/DDBJ databases">
        <authorList>
            <consortium name="Pathogen Informatics"/>
        </authorList>
    </citation>
    <scope>NUCLEOTIDE SEQUENCE [LARGE SCALE GENOMIC DNA]</scope>
</reference>
<feature type="region of interest" description="Disordered" evidence="1">
    <location>
        <begin position="90"/>
        <end position="178"/>
    </location>
</feature>
<evidence type="ECO:0000256" key="1">
    <source>
        <dbReference type="SAM" id="MobiDB-lite"/>
    </source>
</evidence>
<name>A0A3P7EQ80_HYDTA</name>
<feature type="region of interest" description="Disordered" evidence="1">
    <location>
        <begin position="369"/>
        <end position="389"/>
    </location>
</feature>
<feature type="compositionally biased region" description="Basic and acidic residues" evidence="1">
    <location>
        <begin position="155"/>
        <end position="166"/>
    </location>
</feature>
<proteinExistence type="predicted"/>
<protein>
    <submittedName>
        <fullName evidence="2">Uncharacterized protein</fullName>
    </submittedName>
</protein>
<dbReference type="AlphaFoldDB" id="A0A3P7EQ80"/>
<dbReference type="EMBL" id="UYWX01004967">
    <property type="protein sequence ID" value="VDM25370.1"/>
    <property type="molecule type" value="Genomic_DNA"/>
</dbReference>
<sequence>MLPILGILPRSPSELSGGRDSYTWNVSLRPPQKYITNGGLPASFTILFSESLTAAKSRQGRCYNIPLRLWMPPKMYLTVHLPKPGLVIRRSPSPPLHSSASSSRTSALQHKHSTLVTVSSSPISPPTNTQKSPMYTPYAMRFFRSSSRRATSRSESSHHSTERESISTKNPQESSLRVERALDSGVNHSAVSDITHGLGAVVVAEELLPQGRAQTLRDEQKELNETNDDHVAVVPHNNLDVKKQHQVTTSKHEFAGEKNKGSNESNTLLRLIQDGAFKWAKKSTVVRTLPMGVEMPTEIHIVTSNNNSSVSTHATPRRRKLKKNHNDSCSVRIPPLVPEYVLTPIAPDIMPPLPPLVLAATLLTEIQNEEPEENTANNVNEFLDPSDVG</sequence>
<organism evidence="2 3">
    <name type="scientific">Hydatigena taeniaeformis</name>
    <name type="common">Feline tapeworm</name>
    <name type="synonym">Taenia taeniaeformis</name>
    <dbReference type="NCBI Taxonomy" id="6205"/>
    <lineage>
        <taxon>Eukaryota</taxon>
        <taxon>Metazoa</taxon>
        <taxon>Spiralia</taxon>
        <taxon>Lophotrochozoa</taxon>
        <taxon>Platyhelminthes</taxon>
        <taxon>Cestoda</taxon>
        <taxon>Eucestoda</taxon>
        <taxon>Cyclophyllidea</taxon>
        <taxon>Taeniidae</taxon>
        <taxon>Hydatigera</taxon>
    </lineage>
</organism>
<evidence type="ECO:0000313" key="3">
    <source>
        <dbReference type="Proteomes" id="UP000274429"/>
    </source>
</evidence>
<feature type="compositionally biased region" description="Low complexity" evidence="1">
    <location>
        <begin position="96"/>
        <end position="106"/>
    </location>
</feature>
<dbReference type="Proteomes" id="UP000274429">
    <property type="component" value="Unassembled WGS sequence"/>
</dbReference>
<accession>A0A3P7EQ80</accession>
<evidence type="ECO:0000313" key="2">
    <source>
        <dbReference type="EMBL" id="VDM25370.1"/>
    </source>
</evidence>
<feature type="region of interest" description="Disordered" evidence="1">
    <location>
        <begin position="306"/>
        <end position="327"/>
    </location>
</feature>